<name>A0A953J561_9BACT</name>
<evidence type="ECO:0000259" key="9">
    <source>
        <dbReference type="PROSITE" id="PS51449"/>
    </source>
</evidence>
<dbReference type="InterPro" id="IPR020612">
    <property type="entry name" value="Methylthiotransferase_CS"/>
</dbReference>
<keyword evidence="7 8" id="KW-0411">Iron-sulfur</keyword>
<evidence type="ECO:0000256" key="4">
    <source>
        <dbReference type="ARBA" id="ARBA00022691"/>
    </source>
</evidence>
<evidence type="ECO:0000256" key="5">
    <source>
        <dbReference type="ARBA" id="ARBA00022723"/>
    </source>
</evidence>
<dbReference type="Pfam" id="PF04055">
    <property type="entry name" value="Radical_SAM"/>
    <property type="match status" value="1"/>
</dbReference>
<keyword evidence="5 8" id="KW-0479">Metal-binding</keyword>
<feature type="domain" description="Radical SAM core" evidence="10">
    <location>
        <begin position="146"/>
        <end position="375"/>
    </location>
</feature>
<dbReference type="GO" id="GO:0035599">
    <property type="term" value="F:aspartic acid methylthiotransferase activity"/>
    <property type="evidence" value="ECO:0007669"/>
    <property type="project" value="TreeGrafter"/>
</dbReference>
<comment type="caution">
    <text evidence="11">The sequence shown here is derived from an EMBL/GenBank/DDBJ whole genome shotgun (WGS) entry which is preliminary data.</text>
</comment>
<evidence type="ECO:0000256" key="2">
    <source>
        <dbReference type="ARBA" id="ARBA00022490"/>
    </source>
</evidence>
<dbReference type="InterPro" id="IPR005839">
    <property type="entry name" value="Methylthiotransferase"/>
</dbReference>
<evidence type="ECO:0000259" key="10">
    <source>
        <dbReference type="PROSITE" id="PS51918"/>
    </source>
</evidence>
<dbReference type="Gene3D" id="3.80.30.20">
    <property type="entry name" value="tm_1862 like domain"/>
    <property type="match status" value="1"/>
</dbReference>
<dbReference type="PANTHER" id="PTHR43837">
    <property type="entry name" value="RIBOSOMAL PROTEIN S12 METHYLTHIOTRANSFERASE RIMO"/>
    <property type="match status" value="1"/>
</dbReference>
<dbReference type="FunFam" id="3.80.30.20:FF:000001">
    <property type="entry name" value="tRNA-2-methylthio-N(6)-dimethylallyladenosine synthase 2"/>
    <property type="match status" value="1"/>
</dbReference>
<comment type="function">
    <text evidence="8">Catalyzes the methylthiolation of an aspartic acid residue of ribosomal protein uS12.</text>
</comment>
<accession>A0A953J561</accession>
<dbReference type="GO" id="GO:0046872">
    <property type="term" value="F:metal ion binding"/>
    <property type="evidence" value="ECO:0007669"/>
    <property type="project" value="UniProtKB-KW"/>
</dbReference>
<dbReference type="EMBL" id="JAIOIV010000076">
    <property type="protein sequence ID" value="MBZ0156461.1"/>
    <property type="molecule type" value="Genomic_DNA"/>
</dbReference>
<reference evidence="11" key="1">
    <citation type="journal article" date="2021" name="bioRxiv">
        <title>Unraveling nitrogen, sulfur and carbon metabolic pathways and microbial community transcriptional responses to substrate deprivation and toxicity stresses in a bioreactor mimicking anoxic brackish coastal sediment conditions.</title>
        <authorList>
            <person name="Martins P.D."/>
            <person name="Echeveste M.J."/>
            <person name="Arshad A."/>
            <person name="Kurth J."/>
            <person name="Ouboter H."/>
            <person name="Jetten M.S.M."/>
            <person name="Welte C.U."/>
        </authorList>
    </citation>
    <scope>NUCLEOTIDE SEQUENCE</scope>
    <source>
        <strain evidence="11">MAG_39</strain>
    </source>
</reference>
<evidence type="ECO:0000256" key="8">
    <source>
        <dbReference type="HAMAP-Rule" id="MF_01865"/>
    </source>
</evidence>
<evidence type="ECO:0000313" key="12">
    <source>
        <dbReference type="Proteomes" id="UP000705867"/>
    </source>
</evidence>
<comment type="cofactor">
    <cofactor evidence="8">
        <name>[4Fe-4S] cluster</name>
        <dbReference type="ChEBI" id="CHEBI:49883"/>
    </cofactor>
    <text evidence="8">Binds 2 [4Fe-4S] clusters. One cluster is coordinated with 3 cysteines and an exchangeable S-adenosyl-L-methionine.</text>
</comment>
<feature type="domain" description="MTTase N-terminal" evidence="9">
    <location>
        <begin position="1"/>
        <end position="120"/>
    </location>
</feature>
<evidence type="ECO:0000256" key="3">
    <source>
        <dbReference type="ARBA" id="ARBA00022679"/>
    </source>
</evidence>
<dbReference type="HAMAP" id="MF_01865">
    <property type="entry name" value="MTTase_RimO"/>
    <property type="match status" value="1"/>
</dbReference>
<proteinExistence type="inferred from homology"/>
<evidence type="ECO:0000256" key="1">
    <source>
        <dbReference type="ARBA" id="ARBA00022485"/>
    </source>
</evidence>
<dbReference type="AlphaFoldDB" id="A0A953J561"/>
<keyword evidence="1 8" id="KW-0004">4Fe-4S</keyword>
<feature type="binding site" evidence="8">
    <location>
        <position position="46"/>
    </location>
    <ligand>
        <name>[4Fe-4S] cluster</name>
        <dbReference type="ChEBI" id="CHEBI:49883"/>
        <label>1</label>
    </ligand>
</feature>
<comment type="similarity">
    <text evidence="8">Belongs to the methylthiotransferase family. RimO subfamily.</text>
</comment>
<dbReference type="InterPro" id="IPR058240">
    <property type="entry name" value="rSAM_sf"/>
</dbReference>
<dbReference type="NCBIfam" id="TIGR01125">
    <property type="entry name" value="30S ribosomal protein S12 methylthiotransferase RimO"/>
    <property type="match status" value="1"/>
</dbReference>
<dbReference type="InterPro" id="IPR006638">
    <property type="entry name" value="Elp3/MiaA/NifB-like_rSAM"/>
</dbReference>
<feature type="binding site" evidence="8">
    <location>
        <position position="164"/>
    </location>
    <ligand>
        <name>[4Fe-4S] cluster</name>
        <dbReference type="ChEBI" id="CHEBI:49883"/>
        <label>2</label>
        <note>4Fe-4S-S-AdoMet</note>
    </ligand>
</feature>
<gene>
    <name evidence="8 11" type="primary">rimO</name>
    <name evidence="11" type="ORF">K8I29_09675</name>
</gene>
<feature type="binding site" evidence="8">
    <location>
        <position position="167"/>
    </location>
    <ligand>
        <name>[4Fe-4S] cluster</name>
        <dbReference type="ChEBI" id="CHEBI:49883"/>
        <label>2</label>
        <note>4Fe-4S-S-AdoMet</note>
    </ligand>
</feature>
<dbReference type="PROSITE" id="PS51918">
    <property type="entry name" value="RADICAL_SAM"/>
    <property type="match status" value="1"/>
</dbReference>
<feature type="binding site" evidence="8">
    <location>
        <position position="160"/>
    </location>
    <ligand>
        <name>[4Fe-4S] cluster</name>
        <dbReference type="ChEBI" id="CHEBI:49883"/>
        <label>2</label>
        <note>4Fe-4S-S-AdoMet</note>
    </ligand>
</feature>
<dbReference type="SUPFAM" id="SSF102114">
    <property type="entry name" value="Radical SAM enzymes"/>
    <property type="match status" value="1"/>
</dbReference>
<dbReference type="InterPro" id="IPR013848">
    <property type="entry name" value="Methylthiotransferase_N"/>
</dbReference>
<dbReference type="InterPro" id="IPR007197">
    <property type="entry name" value="rSAM"/>
</dbReference>
<dbReference type="GO" id="GO:0006400">
    <property type="term" value="P:tRNA modification"/>
    <property type="evidence" value="ECO:0007669"/>
    <property type="project" value="InterPro"/>
</dbReference>
<feature type="binding site" evidence="8">
    <location>
        <position position="10"/>
    </location>
    <ligand>
        <name>[4Fe-4S] cluster</name>
        <dbReference type="ChEBI" id="CHEBI:49883"/>
        <label>1</label>
    </ligand>
</feature>
<dbReference type="Proteomes" id="UP000705867">
    <property type="component" value="Unassembled WGS sequence"/>
</dbReference>
<dbReference type="Pfam" id="PF18693">
    <property type="entry name" value="TRAM_2"/>
    <property type="match status" value="1"/>
</dbReference>
<evidence type="ECO:0000256" key="7">
    <source>
        <dbReference type="ARBA" id="ARBA00023014"/>
    </source>
</evidence>
<dbReference type="InterPro" id="IPR023404">
    <property type="entry name" value="rSAM_horseshoe"/>
</dbReference>
<organism evidence="11 12">
    <name type="scientific">Candidatus Nitrobium versatile</name>
    <dbReference type="NCBI Taxonomy" id="2884831"/>
    <lineage>
        <taxon>Bacteria</taxon>
        <taxon>Pseudomonadati</taxon>
        <taxon>Nitrospirota</taxon>
        <taxon>Nitrospiria</taxon>
        <taxon>Nitrospirales</taxon>
        <taxon>Nitrospiraceae</taxon>
        <taxon>Candidatus Nitrobium</taxon>
    </lineage>
</organism>
<keyword evidence="2 8" id="KW-0963">Cytoplasm</keyword>
<dbReference type="SFLD" id="SFLDG01061">
    <property type="entry name" value="methylthiotransferase"/>
    <property type="match status" value="1"/>
</dbReference>
<sequence>MKIHITTLGCPKNTVDSGHLARRFAAEGFIPVEESGEADILLVNTCGFVRDAKEESVDEILRLAEIKKKQEGGGTKSLLVFGCLAKRYGAELVQEIPEIDGLWGVSEEERIVEYCKGLKTRKGAEAGAKKGGKTAAYAMVSAAEPGLMTSYAYLKVAEGCDKKCTFCVIPSIRGRFRSVPREEVLREAEDLIRSGVRELILVAQDITSYGKETAGSTLAALLREMVALPGDFFIRLLYLYPTEITDELLEVIAAEDKIQKYIDIPLQHSEDRILRLMGRRGTRKEYLRLLRNIRRRIPSIILRTTFIVGFPSETEEDFHGLVDFIEEVRFDRLGVFKFSREEGTPSAMLKGQVPERVKERRYDEIMGRQALISLERNREFVGKRLPAIIDEVDADVVIARFYSHAPEIDGAVIVEKDGMPEAGSLSGPLQAGDIVMVEVVDAYDYDVKGKIVGPVAY</sequence>
<dbReference type="SFLD" id="SFLDG01082">
    <property type="entry name" value="B12-binding_domain_containing"/>
    <property type="match status" value="1"/>
</dbReference>
<keyword evidence="11" id="KW-0689">Ribosomal protein</keyword>
<dbReference type="Gene3D" id="3.40.50.12160">
    <property type="entry name" value="Methylthiotransferase, N-terminal domain"/>
    <property type="match status" value="1"/>
</dbReference>
<comment type="catalytic activity">
    <reaction evidence="8">
        <text>L-aspartate(89)-[ribosomal protein uS12]-hydrogen + (sulfur carrier)-SH + AH2 + 2 S-adenosyl-L-methionine = 3-methylsulfanyl-L-aspartate(89)-[ribosomal protein uS12]-hydrogen + (sulfur carrier)-H + 5'-deoxyadenosine + L-methionine + A + S-adenosyl-L-homocysteine + 2 H(+)</text>
        <dbReference type="Rhea" id="RHEA:37087"/>
        <dbReference type="Rhea" id="RHEA-COMP:10460"/>
        <dbReference type="Rhea" id="RHEA-COMP:10461"/>
        <dbReference type="Rhea" id="RHEA-COMP:14737"/>
        <dbReference type="Rhea" id="RHEA-COMP:14739"/>
        <dbReference type="ChEBI" id="CHEBI:13193"/>
        <dbReference type="ChEBI" id="CHEBI:15378"/>
        <dbReference type="ChEBI" id="CHEBI:17319"/>
        <dbReference type="ChEBI" id="CHEBI:17499"/>
        <dbReference type="ChEBI" id="CHEBI:29917"/>
        <dbReference type="ChEBI" id="CHEBI:29961"/>
        <dbReference type="ChEBI" id="CHEBI:57844"/>
        <dbReference type="ChEBI" id="CHEBI:57856"/>
        <dbReference type="ChEBI" id="CHEBI:59789"/>
        <dbReference type="ChEBI" id="CHEBI:64428"/>
        <dbReference type="ChEBI" id="CHEBI:73599"/>
        <dbReference type="EC" id="2.8.4.4"/>
    </reaction>
</comment>
<keyword evidence="11" id="KW-0687">Ribonucleoprotein</keyword>
<dbReference type="GO" id="GO:0005840">
    <property type="term" value="C:ribosome"/>
    <property type="evidence" value="ECO:0007669"/>
    <property type="project" value="UniProtKB-KW"/>
</dbReference>
<dbReference type="GO" id="GO:0005829">
    <property type="term" value="C:cytosol"/>
    <property type="evidence" value="ECO:0007669"/>
    <property type="project" value="TreeGrafter"/>
</dbReference>
<protein>
    <recommendedName>
        <fullName evidence="8">Ribosomal protein uS12 methylthiotransferase RimO</fullName>
        <shortName evidence="8">uS12 MTTase</shortName>
        <shortName evidence="8">uS12 methylthiotransferase</shortName>
        <ecNumber evidence="8">2.8.4.4</ecNumber>
    </recommendedName>
    <alternativeName>
        <fullName evidence="8">Ribosomal protein uS12 (aspartate-C(3))-methylthiotransferase</fullName>
    </alternativeName>
    <alternativeName>
        <fullName evidence="8">Ribosome maturation factor RimO</fullName>
    </alternativeName>
</protein>
<dbReference type="InterPro" id="IPR005840">
    <property type="entry name" value="Ribosomal_uS12_MeSTrfase_RimO"/>
</dbReference>
<keyword evidence="4 8" id="KW-0949">S-adenosyl-L-methionine</keyword>
<reference evidence="11" key="2">
    <citation type="submission" date="2021-08" db="EMBL/GenBank/DDBJ databases">
        <authorList>
            <person name="Dalcin Martins P."/>
        </authorList>
    </citation>
    <scope>NUCLEOTIDE SEQUENCE</scope>
    <source>
        <strain evidence="11">MAG_39</strain>
    </source>
</reference>
<dbReference type="SFLD" id="SFLDS00029">
    <property type="entry name" value="Radical_SAM"/>
    <property type="match status" value="1"/>
</dbReference>
<dbReference type="PANTHER" id="PTHR43837:SF1">
    <property type="entry name" value="RIBOSOMAL PROTEIN US12 METHYLTHIOTRANSFERASE RIMO"/>
    <property type="match status" value="1"/>
</dbReference>
<dbReference type="InterPro" id="IPR002792">
    <property type="entry name" value="TRAM_dom"/>
</dbReference>
<comment type="subcellular location">
    <subcellularLocation>
        <location evidence="8">Cytoplasm</location>
    </subcellularLocation>
</comment>
<dbReference type="SMART" id="SM00729">
    <property type="entry name" value="Elp3"/>
    <property type="match status" value="1"/>
</dbReference>
<dbReference type="NCBIfam" id="TIGR00089">
    <property type="entry name" value="MiaB/RimO family radical SAM methylthiotransferase"/>
    <property type="match status" value="1"/>
</dbReference>
<evidence type="ECO:0000256" key="6">
    <source>
        <dbReference type="ARBA" id="ARBA00023004"/>
    </source>
</evidence>
<feature type="binding site" evidence="8">
    <location>
        <position position="83"/>
    </location>
    <ligand>
        <name>[4Fe-4S] cluster</name>
        <dbReference type="ChEBI" id="CHEBI:49883"/>
        <label>1</label>
    </ligand>
</feature>
<dbReference type="Gene3D" id="2.40.50.140">
    <property type="entry name" value="Nucleic acid-binding proteins"/>
    <property type="match status" value="1"/>
</dbReference>
<dbReference type="EC" id="2.8.4.4" evidence="8"/>
<dbReference type="InterPro" id="IPR012340">
    <property type="entry name" value="NA-bd_OB-fold"/>
</dbReference>
<dbReference type="GO" id="GO:0103039">
    <property type="term" value="F:protein methylthiotransferase activity"/>
    <property type="evidence" value="ECO:0007669"/>
    <property type="project" value="UniProtKB-EC"/>
</dbReference>
<keyword evidence="3 8" id="KW-0808">Transferase</keyword>
<dbReference type="PROSITE" id="PS01278">
    <property type="entry name" value="MTTASE_RADICAL"/>
    <property type="match status" value="1"/>
</dbReference>
<dbReference type="SFLD" id="SFLDF00274">
    <property type="entry name" value="ribosomal_protein_S12_methylth"/>
    <property type="match status" value="1"/>
</dbReference>
<dbReference type="PROSITE" id="PS51449">
    <property type="entry name" value="MTTASE_N"/>
    <property type="match status" value="1"/>
</dbReference>
<dbReference type="Pfam" id="PF00919">
    <property type="entry name" value="UPF0004"/>
    <property type="match status" value="1"/>
</dbReference>
<evidence type="ECO:0000313" key="11">
    <source>
        <dbReference type="EMBL" id="MBZ0156461.1"/>
    </source>
</evidence>
<keyword evidence="6 8" id="KW-0408">Iron</keyword>
<dbReference type="InterPro" id="IPR038135">
    <property type="entry name" value="Methylthiotransferase_N_sf"/>
</dbReference>
<dbReference type="CDD" id="cd01335">
    <property type="entry name" value="Radical_SAM"/>
    <property type="match status" value="1"/>
</dbReference>
<dbReference type="GO" id="GO:0051539">
    <property type="term" value="F:4 iron, 4 sulfur cluster binding"/>
    <property type="evidence" value="ECO:0007669"/>
    <property type="project" value="UniProtKB-UniRule"/>
</dbReference>